<evidence type="ECO:0000256" key="3">
    <source>
        <dbReference type="ARBA" id="ARBA00010763"/>
    </source>
</evidence>
<dbReference type="InterPro" id="IPR001453">
    <property type="entry name" value="MoaB/Mog_dom"/>
</dbReference>
<keyword evidence="6" id="KW-0479">Metal-binding</keyword>
<evidence type="ECO:0000256" key="5">
    <source>
        <dbReference type="ARBA" id="ARBA00047317"/>
    </source>
</evidence>
<dbReference type="Gene3D" id="2.170.190.11">
    <property type="entry name" value="Molybdopterin biosynthesis moea protein, domain 3"/>
    <property type="match status" value="1"/>
</dbReference>
<comment type="caution">
    <text evidence="8">The sequence shown here is derived from an EMBL/GenBank/DDBJ whole genome shotgun (WGS) entry which is preliminary data.</text>
</comment>
<dbReference type="Pfam" id="PF03453">
    <property type="entry name" value="MoeA_N"/>
    <property type="match status" value="1"/>
</dbReference>
<keyword evidence="4 6" id="KW-0501">Molybdenum cofactor biosynthesis</keyword>
<dbReference type="Pfam" id="PF00994">
    <property type="entry name" value="MoCF_biosynth"/>
    <property type="match status" value="1"/>
</dbReference>
<dbReference type="InterPro" id="IPR005110">
    <property type="entry name" value="MoeA_linker/N"/>
</dbReference>
<dbReference type="SUPFAM" id="SSF63882">
    <property type="entry name" value="MoeA N-terminal region -like"/>
    <property type="match status" value="1"/>
</dbReference>
<dbReference type="InterPro" id="IPR036688">
    <property type="entry name" value="MoeA_C_domain_IV_sf"/>
</dbReference>
<dbReference type="EC" id="2.10.1.1" evidence="6"/>
<dbReference type="PANTHER" id="PTHR10192">
    <property type="entry name" value="MOLYBDOPTERIN BIOSYNTHESIS PROTEIN"/>
    <property type="match status" value="1"/>
</dbReference>
<evidence type="ECO:0000313" key="8">
    <source>
        <dbReference type="EMBL" id="MDN3592768.1"/>
    </source>
</evidence>
<dbReference type="InterPro" id="IPR038987">
    <property type="entry name" value="MoeA-like"/>
</dbReference>
<dbReference type="NCBIfam" id="TIGR00177">
    <property type="entry name" value="molyb_syn"/>
    <property type="match status" value="1"/>
</dbReference>
<keyword evidence="6" id="KW-0808">Transferase</keyword>
<accession>A0ABT8BLS5</accession>
<comment type="catalytic activity">
    <reaction evidence="5">
        <text>adenylyl-molybdopterin + molybdate = Mo-molybdopterin + AMP + H(+)</text>
        <dbReference type="Rhea" id="RHEA:35047"/>
        <dbReference type="ChEBI" id="CHEBI:15378"/>
        <dbReference type="ChEBI" id="CHEBI:36264"/>
        <dbReference type="ChEBI" id="CHEBI:62727"/>
        <dbReference type="ChEBI" id="CHEBI:71302"/>
        <dbReference type="ChEBI" id="CHEBI:456215"/>
        <dbReference type="EC" id="2.10.1.1"/>
    </reaction>
</comment>
<dbReference type="Proteomes" id="UP001224644">
    <property type="component" value="Unassembled WGS sequence"/>
</dbReference>
<dbReference type="SUPFAM" id="SSF53218">
    <property type="entry name" value="Molybdenum cofactor biosynthesis proteins"/>
    <property type="match status" value="1"/>
</dbReference>
<dbReference type="PANTHER" id="PTHR10192:SF5">
    <property type="entry name" value="GEPHYRIN"/>
    <property type="match status" value="1"/>
</dbReference>
<evidence type="ECO:0000256" key="2">
    <source>
        <dbReference type="ARBA" id="ARBA00005046"/>
    </source>
</evidence>
<dbReference type="InterPro" id="IPR036425">
    <property type="entry name" value="MoaB/Mog-like_dom_sf"/>
</dbReference>
<proteinExistence type="inferred from homology"/>
<feature type="domain" description="MoaB/Mog" evidence="7">
    <location>
        <begin position="179"/>
        <end position="318"/>
    </location>
</feature>
<comment type="cofactor">
    <cofactor evidence="6">
        <name>Mg(2+)</name>
        <dbReference type="ChEBI" id="CHEBI:18420"/>
    </cofactor>
</comment>
<keyword evidence="6" id="KW-0460">Magnesium</keyword>
<dbReference type="InterPro" id="IPR036135">
    <property type="entry name" value="MoeA_linker/N_sf"/>
</dbReference>
<keyword evidence="6" id="KW-0500">Molybdenum</keyword>
<comment type="pathway">
    <text evidence="2 6">Cofactor biosynthesis; molybdopterin biosynthesis.</text>
</comment>
<dbReference type="Gene3D" id="2.40.340.10">
    <property type="entry name" value="MoeA, C-terminal, domain IV"/>
    <property type="match status" value="1"/>
</dbReference>
<dbReference type="NCBIfam" id="NF045515">
    <property type="entry name" value="Glp_gephyrin"/>
    <property type="match status" value="1"/>
</dbReference>
<protein>
    <recommendedName>
        <fullName evidence="6">Molybdopterin molybdenumtransferase</fullName>
        <ecNumber evidence="6">2.10.1.1</ecNumber>
    </recommendedName>
</protein>
<gene>
    <name evidence="8" type="ORF">QWZ12_19410</name>
</gene>
<evidence type="ECO:0000256" key="6">
    <source>
        <dbReference type="RuleBase" id="RU365090"/>
    </source>
</evidence>
<evidence type="ECO:0000259" key="7">
    <source>
        <dbReference type="SMART" id="SM00852"/>
    </source>
</evidence>
<dbReference type="SMART" id="SM00852">
    <property type="entry name" value="MoCF_biosynth"/>
    <property type="match status" value="1"/>
</dbReference>
<evidence type="ECO:0000256" key="4">
    <source>
        <dbReference type="ARBA" id="ARBA00023150"/>
    </source>
</evidence>
<dbReference type="Gene3D" id="3.90.105.10">
    <property type="entry name" value="Molybdopterin biosynthesis moea protein, domain 2"/>
    <property type="match status" value="1"/>
</dbReference>
<dbReference type="CDD" id="cd00887">
    <property type="entry name" value="MoeA"/>
    <property type="match status" value="1"/>
</dbReference>
<reference evidence="9" key="1">
    <citation type="journal article" date="2019" name="Int. J. Syst. Evol. Microbiol.">
        <title>The Global Catalogue of Microorganisms (GCM) 10K type strain sequencing project: providing services to taxonomists for standard genome sequencing and annotation.</title>
        <authorList>
            <consortium name="The Broad Institute Genomics Platform"/>
            <consortium name="The Broad Institute Genome Sequencing Center for Infectious Disease"/>
            <person name="Wu L."/>
            <person name="Ma J."/>
        </authorList>
    </citation>
    <scope>NUCLEOTIDE SEQUENCE [LARGE SCALE GENOMIC DNA]</scope>
    <source>
        <strain evidence="9">CECT 7069</strain>
    </source>
</reference>
<organism evidence="8 9">
    <name type="scientific">Methylobacterium adhaesivum</name>
    <dbReference type="NCBI Taxonomy" id="333297"/>
    <lineage>
        <taxon>Bacteria</taxon>
        <taxon>Pseudomonadati</taxon>
        <taxon>Pseudomonadota</taxon>
        <taxon>Alphaproteobacteria</taxon>
        <taxon>Hyphomicrobiales</taxon>
        <taxon>Methylobacteriaceae</taxon>
        <taxon>Methylobacterium</taxon>
    </lineage>
</organism>
<evidence type="ECO:0000313" key="9">
    <source>
        <dbReference type="Proteomes" id="UP001224644"/>
    </source>
</evidence>
<dbReference type="RefSeq" id="WP_238221895.1">
    <property type="nucleotide sequence ID" value="NZ_BPQD01000002.1"/>
</dbReference>
<comment type="similarity">
    <text evidence="3 6">Belongs to the MoeA family.</text>
</comment>
<dbReference type="InterPro" id="IPR005111">
    <property type="entry name" value="MoeA_C_domain_IV"/>
</dbReference>
<keyword evidence="9" id="KW-1185">Reference proteome</keyword>
<evidence type="ECO:0000256" key="1">
    <source>
        <dbReference type="ARBA" id="ARBA00002901"/>
    </source>
</evidence>
<name>A0ABT8BLS5_9HYPH</name>
<comment type="function">
    <text evidence="1 6">Catalyzes the insertion of molybdate into adenylated molybdopterin with the concomitant release of AMP.</text>
</comment>
<sequence length="409" mass="42449">MSGPIPVAEALRRILAGLPGPVAAETVAIAEAAGRTLADDVQATRTQPPFPASAMDGYAVRAQDIATCPATLRIVGTSAAGHGFEGRLGAGEAVRIFTGAPVPEGADAILIQENADAEDGRVVARESVAAGRFVRPSGLDFRQGDTLLRVGDTLDARRTALAAAAGHARLAVRRRPRVAILATGDELVAPGEPARWDQIVASNALAVAALAREAGAETMDLGIVGDTLEALEEALTRAVAARADILVTLGGASVGDHDLVQSALTRQGLELGFWRVALRPGKPLMHGRLGATTVIGLPGNPVSSIVCGLLFVVPAIRALLGDPRAGEDRSEPATLGHAMPANDGRQDYLRARLDTAPDRLPVVHPENRQDSSMLSVLGQAEALLIRAPHAPATPAGAPCRILRLDRRIL</sequence>
<dbReference type="SUPFAM" id="SSF63867">
    <property type="entry name" value="MoeA C-terminal domain-like"/>
    <property type="match status" value="1"/>
</dbReference>
<dbReference type="Pfam" id="PF03454">
    <property type="entry name" value="MoeA_C"/>
    <property type="match status" value="1"/>
</dbReference>
<dbReference type="EMBL" id="JAUFPX010000018">
    <property type="protein sequence ID" value="MDN3592768.1"/>
    <property type="molecule type" value="Genomic_DNA"/>
</dbReference>
<dbReference type="Gene3D" id="3.40.980.10">
    <property type="entry name" value="MoaB/Mog-like domain"/>
    <property type="match status" value="1"/>
</dbReference>